<dbReference type="Proteomes" id="UP000037977">
    <property type="component" value="Unassembled WGS sequence"/>
</dbReference>
<gene>
    <name evidence="2" type="ORF">ADM90_12495</name>
</gene>
<protein>
    <recommendedName>
        <fullName evidence="4">Lipoprotein</fullName>
    </recommendedName>
</protein>
<evidence type="ECO:0000313" key="3">
    <source>
        <dbReference type="Proteomes" id="UP000037977"/>
    </source>
</evidence>
<proteinExistence type="predicted"/>
<evidence type="ECO:0008006" key="4">
    <source>
        <dbReference type="Google" id="ProtNLM"/>
    </source>
</evidence>
<evidence type="ECO:0000256" key="1">
    <source>
        <dbReference type="SAM" id="SignalP"/>
    </source>
</evidence>
<feature type="chain" id="PRO_5038815487" description="Lipoprotein" evidence="1">
    <location>
        <begin position="23"/>
        <end position="143"/>
    </location>
</feature>
<dbReference type="PROSITE" id="PS51257">
    <property type="entry name" value="PROKAR_LIPOPROTEIN"/>
    <property type="match status" value="1"/>
</dbReference>
<keyword evidence="3" id="KW-1185">Reference proteome</keyword>
<dbReference type="OrthoDB" id="2735730at2"/>
<evidence type="ECO:0000313" key="2">
    <source>
        <dbReference type="EMBL" id="KOY81739.1"/>
    </source>
</evidence>
<sequence length="143" mass="16625">MRKIVVCSIFIIVLLAACSNGSKNNATQEIDITKRFLEEHAEIGLTYNEVRKRFGAEKLADVVDNTETWLYDSTQNNDFEYNRSLEGVAFEEIKEGNLEYQLYINFMDKKTFMYSYFYLGKDGKVWQYQITSNGEPQNNPVSN</sequence>
<dbReference type="EMBL" id="LGCI01000008">
    <property type="protein sequence ID" value="KOY81739.1"/>
    <property type="molecule type" value="Genomic_DNA"/>
</dbReference>
<accession>A0A0M9DIR9</accession>
<reference evidence="2 3" key="1">
    <citation type="submission" date="2015-07" db="EMBL/GenBank/DDBJ databases">
        <title>Genome sequencing project for genomic taxonomy and phylogenomics of Bacillus-like bacteria.</title>
        <authorList>
            <person name="Liu B."/>
            <person name="Wang J."/>
            <person name="Zhu Y."/>
            <person name="Liu G."/>
            <person name="Chen Q."/>
            <person name="Chen Z."/>
            <person name="Che J."/>
            <person name="Ge C."/>
            <person name="Shi H."/>
            <person name="Pan Z."/>
            <person name="Liu X."/>
        </authorList>
    </citation>
    <scope>NUCLEOTIDE SEQUENCE [LARGE SCALE GENOMIC DNA]</scope>
    <source>
        <strain evidence="2 3">DSM 54</strain>
    </source>
</reference>
<dbReference type="AlphaFoldDB" id="A0A0M9DIR9"/>
<keyword evidence="1" id="KW-0732">Signal</keyword>
<dbReference type="PATRIC" id="fig|33935.3.peg.3343"/>
<comment type="caution">
    <text evidence="2">The sequence shown here is derived from an EMBL/GenBank/DDBJ whole genome shotgun (WGS) entry which is preliminary data.</text>
</comment>
<name>A0A0M9DIR9_9BACI</name>
<organism evidence="2 3">
    <name type="scientific">Lysinibacillus macroides</name>
    <dbReference type="NCBI Taxonomy" id="33935"/>
    <lineage>
        <taxon>Bacteria</taxon>
        <taxon>Bacillati</taxon>
        <taxon>Bacillota</taxon>
        <taxon>Bacilli</taxon>
        <taxon>Bacillales</taxon>
        <taxon>Bacillaceae</taxon>
        <taxon>Lysinibacillus</taxon>
    </lineage>
</organism>
<feature type="signal peptide" evidence="1">
    <location>
        <begin position="1"/>
        <end position="22"/>
    </location>
</feature>
<dbReference type="RefSeq" id="WP_053995331.1">
    <property type="nucleotide sequence ID" value="NZ_CP065643.1"/>
</dbReference>